<evidence type="ECO:0000259" key="8">
    <source>
        <dbReference type="Pfam" id="PF01180"/>
    </source>
</evidence>
<dbReference type="Proteomes" id="UP000679749">
    <property type="component" value="Unassembled WGS sequence"/>
</dbReference>
<feature type="transmembrane region" description="Helical" evidence="7">
    <location>
        <begin position="342"/>
        <end position="365"/>
    </location>
</feature>
<keyword evidence="7" id="KW-0812">Transmembrane</keyword>
<evidence type="ECO:0000256" key="7">
    <source>
        <dbReference type="SAM" id="Phobius"/>
    </source>
</evidence>
<feature type="transmembrane region" description="Helical" evidence="7">
    <location>
        <begin position="296"/>
        <end position="322"/>
    </location>
</feature>
<sequence>MPDWSYHTIFKPILQKLPPSFSREFIHRGMSLLSSSRIGEALIEFLGHMATSKKLEKTLFGVQIASPVGLSGQIDPQLSGLKAFQNLGFGFIEIGPVSIQGSASSEELHIDLKQKQISRNPDLSIMLTTVKKQLHSVKKKKVPFFIRADGNSTEIEQICEELLPYSNAFIINCHTFESANQYELFQKKFNKPVILSCSAEQIEKLTYYQPSGILLEGFPSLDALAAIRKTVGDNVPIITSGGIREPADAVTLLENGASLVMLGYEYVFAGPGLPKRINEVYSHTLPKESVQIHGWLWYWLFGLAITIAGFIALFFSMTAIILPYDEGFLGIMRSDILNFNPAILYFMAHDRMTLSGTMISGGIIYMQLARHGIRNGLHWARKAVNIAGIIGFLGIFLFIGYGYFDWLHGLFWLILLPLFILGYIKSRNAKEAPSSTNLFNHRDWRWSLIGQLSFIILGFALTVGGLVISVIGASSVFVPTDLEYICLTPDLLNEFNERLIPVIAHDRAGFGSALLSVGLLVLMLALWGIREGERWVWWTFTIGAIPAFLSGLITHFIIGYTDFVHLLPAYIAVILYMLGVICTAPFLLMHRDGSHASDA</sequence>
<evidence type="ECO:0000256" key="6">
    <source>
        <dbReference type="ARBA" id="ARBA00023002"/>
    </source>
</evidence>
<keyword evidence="7" id="KW-0472">Membrane</keyword>
<keyword evidence="7" id="KW-1133">Transmembrane helix</keyword>
<feature type="transmembrane region" description="Helical" evidence="7">
    <location>
        <begin position="446"/>
        <end position="471"/>
    </location>
</feature>
<dbReference type="GO" id="GO:0005737">
    <property type="term" value="C:cytoplasm"/>
    <property type="evidence" value="ECO:0007669"/>
    <property type="project" value="InterPro"/>
</dbReference>
<organism evidence="9 10">
    <name type="scientific">Neobacillus rhizophilus</name>
    <dbReference type="NCBI Taxonomy" id="2833579"/>
    <lineage>
        <taxon>Bacteria</taxon>
        <taxon>Bacillati</taxon>
        <taxon>Bacillota</taxon>
        <taxon>Bacilli</taxon>
        <taxon>Bacillales</taxon>
        <taxon>Bacillaceae</taxon>
        <taxon>Neobacillus</taxon>
    </lineage>
</organism>
<dbReference type="Gene3D" id="3.20.20.70">
    <property type="entry name" value="Aldolase class I"/>
    <property type="match status" value="2"/>
</dbReference>
<evidence type="ECO:0000256" key="5">
    <source>
        <dbReference type="ARBA" id="ARBA00022975"/>
    </source>
</evidence>
<dbReference type="Pfam" id="PF01180">
    <property type="entry name" value="DHO_dh"/>
    <property type="match status" value="1"/>
</dbReference>
<keyword evidence="4" id="KW-0288">FMN</keyword>
<feature type="transmembrane region" description="Helical" evidence="7">
    <location>
        <begin position="508"/>
        <end position="529"/>
    </location>
</feature>
<keyword evidence="6" id="KW-0560">Oxidoreductase</keyword>
<keyword evidence="3" id="KW-0285">Flavoprotein</keyword>
<protein>
    <submittedName>
        <fullName evidence="9">Alpha-hydroxy-acid oxidizing protein</fullName>
    </submittedName>
</protein>
<dbReference type="SUPFAM" id="SSF51395">
    <property type="entry name" value="FMN-linked oxidoreductases"/>
    <property type="match status" value="1"/>
</dbReference>
<keyword evidence="5" id="KW-0665">Pyrimidine biosynthesis</keyword>
<proteinExistence type="predicted"/>
<dbReference type="GO" id="GO:0009220">
    <property type="term" value="P:pyrimidine ribonucleotide biosynthetic process"/>
    <property type="evidence" value="ECO:0007669"/>
    <property type="project" value="TreeGrafter"/>
</dbReference>
<evidence type="ECO:0000256" key="1">
    <source>
        <dbReference type="ARBA" id="ARBA00001917"/>
    </source>
</evidence>
<evidence type="ECO:0000256" key="3">
    <source>
        <dbReference type="ARBA" id="ARBA00022630"/>
    </source>
</evidence>
<evidence type="ECO:0000313" key="9">
    <source>
        <dbReference type="EMBL" id="MBS4213904.1"/>
    </source>
</evidence>
<evidence type="ECO:0000313" key="10">
    <source>
        <dbReference type="Proteomes" id="UP000679749"/>
    </source>
</evidence>
<reference evidence="9" key="1">
    <citation type="submission" date="2021-05" db="EMBL/GenBank/DDBJ databases">
        <title>Novel Bacillus species.</title>
        <authorList>
            <person name="Liu G."/>
        </authorList>
    </citation>
    <scope>NUCLEOTIDE SEQUENCE</scope>
    <source>
        <strain evidence="9">FJAT-49825</strain>
    </source>
</reference>
<name>A0A942U9C1_9BACI</name>
<feature type="transmembrane region" description="Helical" evidence="7">
    <location>
        <begin position="570"/>
        <end position="589"/>
    </location>
</feature>
<keyword evidence="10" id="KW-1185">Reference proteome</keyword>
<feature type="domain" description="Dihydroorotate dehydrogenase catalytic" evidence="8">
    <location>
        <begin position="221"/>
        <end position="279"/>
    </location>
</feature>
<dbReference type="EMBL" id="JAGYPF010000003">
    <property type="protein sequence ID" value="MBS4213904.1"/>
    <property type="molecule type" value="Genomic_DNA"/>
</dbReference>
<dbReference type="GO" id="GO:0006207">
    <property type="term" value="P:'de novo' pyrimidine nucleobase biosynthetic process"/>
    <property type="evidence" value="ECO:0007669"/>
    <property type="project" value="TreeGrafter"/>
</dbReference>
<dbReference type="AlphaFoldDB" id="A0A942U9C1"/>
<dbReference type="PANTHER" id="PTHR48109:SF4">
    <property type="entry name" value="DIHYDROOROTATE DEHYDROGENASE (QUINONE), MITOCHONDRIAL"/>
    <property type="match status" value="1"/>
</dbReference>
<comment type="pathway">
    <text evidence="2">Pyrimidine metabolism; UMP biosynthesis via de novo pathway.</text>
</comment>
<dbReference type="GO" id="GO:0004152">
    <property type="term" value="F:dihydroorotate dehydrogenase activity"/>
    <property type="evidence" value="ECO:0007669"/>
    <property type="project" value="TreeGrafter"/>
</dbReference>
<dbReference type="InterPro" id="IPR005720">
    <property type="entry name" value="Dihydroorotate_DH_cat"/>
</dbReference>
<feature type="transmembrane region" description="Helical" evidence="7">
    <location>
        <begin position="386"/>
        <end position="404"/>
    </location>
</feature>
<dbReference type="InterPro" id="IPR050074">
    <property type="entry name" value="DHO_dehydrogenase"/>
</dbReference>
<dbReference type="GO" id="GO:0005886">
    <property type="term" value="C:plasma membrane"/>
    <property type="evidence" value="ECO:0007669"/>
    <property type="project" value="TreeGrafter"/>
</dbReference>
<feature type="transmembrane region" description="Helical" evidence="7">
    <location>
        <begin position="536"/>
        <end position="558"/>
    </location>
</feature>
<dbReference type="InterPro" id="IPR013785">
    <property type="entry name" value="Aldolase_TIM"/>
</dbReference>
<comment type="caution">
    <text evidence="9">The sequence shown here is derived from an EMBL/GenBank/DDBJ whole genome shotgun (WGS) entry which is preliminary data.</text>
</comment>
<dbReference type="PANTHER" id="PTHR48109">
    <property type="entry name" value="DIHYDROOROTATE DEHYDROGENASE (QUINONE), MITOCHONDRIAL-RELATED"/>
    <property type="match status" value="1"/>
</dbReference>
<gene>
    <name evidence="9" type="ORF">KHA99_15710</name>
</gene>
<evidence type="ECO:0000256" key="2">
    <source>
        <dbReference type="ARBA" id="ARBA00004725"/>
    </source>
</evidence>
<accession>A0A942U9C1</accession>
<feature type="transmembrane region" description="Helical" evidence="7">
    <location>
        <begin position="410"/>
        <end position="426"/>
    </location>
</feature>
<dbReference type="RefSeq" id="WP_213118418.1">
    <property type="nucleotide sequence ID" value="NZ_JAGYPF010000003.1"/>
</dbReference>
<evidence type="ECO:0000256" key="4">
    <source>
        <dbReference type="ARBA" id="ARBA00022643"/>
    </source>
</evidence>
<comment type="cofactor">
    <cofactor evidence="1">
        <name>FMN</name>
        <dbReference type="ChEBI" id="CHEBI:58210"/>
    </cofactor>
</comment>